<dbReference type="InterPro" id="IPR039360">
    <property type="entry name" value="Ras_GTPase"/>
</dbReference>
<evidence type="ECO:0000256" key="3">
    <source>
        <dbReference type="SAM" id="Coils"/>
    </source>
</evidence>
<dbReference type="InterPro" id="IPR001936">
    <property type="entry name" value="RasGAP_dom"/>
</dbReference>
<reference evidence="9 10" key="2">
    <citation type="submission" date="2016-08" db="EMBL/GenBank/DDBJ databases">
        <title>Pervasive Adenine N6-methylation of Active Genes in Fungi.</title>
        <authorList>
            <consortium name="DOE Joint Genome Institute"/>
            <person name="Mondo S.J."/>
            <person name="Dannebaum R.O."/>
            <person name="Kuo R.C."/>
            <person name="Labutti K."/>
            <person name="Haridas S."/>
            <person name="Kuo A."/>
            <person name="Salamov A."/>
            <person name="Ahrendt S.R."/>
            <person name="Lipzen A."/>
            <person name="Sullivan W."/>
            <person name="Andreopoulos W.B."/>
            <person name="Clum A."/>
            <person name="Lindquist E."/>
            <person name="Daum C."/>
            <person name="Ramamoorthy G.K."/>
            <person name="Gryganskyi A."/>
            <person name="Culley D."/>
            <person name="Magnuson J.K."/>
            <person name="James T.Y."/>
            <person name="O'Malley M.A."/>
            <person name="Stajich J.E."/>
            <person name="Spatafora J.W."/>
            <person name="Visel A."/>
            <person name="Grigoriev I.V."/>
        </authorList>
    </citation>
    <scope>NUCLEOTIDE SEQUENCE [LARGE SCALE GENOMIC DNA]</scope>
    <source>
        <strain evidence="10">finn</strain>
    </source>
</reference>
<dbReference type="SMART" id="SM00233">
    <property type="entry name" value="PH"/>
    <property type="match status" value="1"/>
</dbReference>
<dbReference type="Proteomes" id="UP000193719">
    <property type="component" value="Unassembled WGS sequence"/>
</dbReference>
<accession>A0A1Y1VGP9</accession>
<feature type="non-terminal residue" evidence="9">
    <location>
        <position position="1308"/>
    </location>
</feature>
<feature type="domain" description="F-BAR" evidence="8">
    <location>
        <begin position="1"/>
        <end position="268"/>
    </location>
</feature>
<evidence type="ECO:0000313" key="9">
    <source>
        <dbReference type="EMBL" id="ORX55529.1"/>
    </source>
</evidence>
<dbReference type="PROSITE" id="PS50003">
    <property type="entry name" value="PH_DOMAIN"/>
    <property type="match status" value="1"/>
</dbReference>
<dbReference type="SMART" id="SM00323">
    <property type="entry name" value="RasGAP"/>
    <property type="match status" value="1"/>
</dbReference>
<feature type="compositionally biased region" description="Polar residues" evidence="4">
    <location>
        <begin position="542"/>
        <end position="561"/>
    </location>
</feature>
<dbReference type="SUPFAM" id="SSF103657">
    <property type="entry name" value="BAR/IMD domain-like"/>
    <property type="match status" value="1"/>
</dbReference>
<dbReference type="InterPro" id="IPR000008">
    <property type="entry name" value="C2_dom"/>
</dbReference>
<evidence type="ECO:0000259" key="7">
    <source>
        <dbReference type="PROSITE" id="PS50018"/>
    </source>
</evidence>
<evidence type="ECO:0008006" key="11">
    <source>
        <dbReference type="Google" id="ProtNLM"/>
    </source>
</evidence>
<dbReference type="GO" id="GO:0005096">
    <property type="term" value="F:GTPase activator activity"/>
    <property type="evidence" value="ECO:0007669"/>
    <property type="project" value="UniProtKB-KW"/>
</dbReference>
<reference evidence="9 10" key="1">
    <citation type="submission" date="2016-08" db="EMBL/GenBank/DDBJ databases">
        <title>Genomes of anaerobic fungi encode conserved fungal cellulosomes for biomass hydrolysis.</title>
        <authorList>
            <consortium name="DOE Joint Genome Institute"/>
            <person name="Haitjema C.H."/>
            <person name="Gilmore S.P."/>
            <person name="Henske J.K."/>
            <person name="Solomon K.V."/>
            <person name="De Groot R."/>
            <person name="Kuo A."/>
            <person name="Mondo S.J."/>
            <person name="Salamov A.A."/>
            <person name="Labutti K."/>
            <person name="Zhao Z."/>
            <person name="Chiniquy J."/>
            <person name="Barry K."/>
            <person name="Brewer H.M."/>
            <person name="Purvine S.O."/>
            <person name="Wright A.T."/>
            <person name="Boxma B."/>
            <person name="Van Alen T."/>
            <person name="Hackstein J.H."/>
            <person name="Baker S.E."/>
            <person name="Grigoriev I.V."/>
            <person name="O'Malley M.A."/>
        </authorList>
    </citation>
    <scope>NUCLEOTIDE SEQUENCE [LARGE SCALE GENOMIC DNA]</scope>
    <source>
        <strain evidence="10">finn</strain>
    </source>
</reference>
<dbReference type="Pfam" id="PF00611">
    <property type="entry name" value="FCH"/>
    <property type="match status" value="1"/>
</dbReference>
<dbReference type="SUPFAM" id="SSF49562">
    <property type="entry name" value="C2 domain (Calcium/lipid-binding domain, CaLB)"/>
    <property type="match status" value="1"/>
</dbReference>
<dbReference type="Pfam" id="PF00168">
    <property type="entry name" value="C2"/>
    <property type="match status" value="1"/>
</dbReference>
<dbReference type="PROSITE" id="PS00509">
    <property type="entry name" value="RAS_GTPASE_ACTIV_1"/>
    <property type="match status" value="1"/>
</dbReference>
<feature type="domain" description="PH" evidence="5">
    <location>
        <begin position="293"/>
        <end position="402"/>
    </location>
</feature>
<dbReference type="PROSITE" id="PS50018">
    <property type="entry name" value="RAS_GTPASE_ACTIV_2"/>
    <property type="match status" value="1"/>
</dbReference>
<keyword evidence="10" id="KW-1185">Reference proteome</keyword>
<dbReference type="PROSITE" id="PS51741">
    <property type="entry name" value="F_BAR"/>
    <property type="match status" value="1"/>
</dbReference>
<dbReference type="Pfam" id="PF00169">
    <property type="entry name" value="PH"/>
    <property type="match status" value="1"/>
</dbReference>
<evidence type="ECO:0000256" key="1">
    <source>
        <dbReference type="ARBA" id="ARBA00022468"/>
    </source>
</evidence>
<evidence type="ECO:0000259" key="5">
    <source>
        <dbReference type="PROSITE" id="PS50003"/>
    </source>
</evidence>
<dbReference type="InterPro" id="IPR008936">
    <property type="entry name" value="Rho_GTPase_activation_prot"/>
</dbReference>
<dbReference type="InterPro" id="IPR031160">
    <property type="entry name" value="F_BAR_dom"/>
</dbReference>
<dbReference type="OrthoDB" id="775356at2759"/>
<evidence type="ECO:0000256" key="2">
    <source>
        <dbReference type="PROSITE-ProRule" id="PRU01077"/>
    </source>
</evidence>
<feature type="region of interest" description="Disordered" evidence="4">
    <location>
        <begin position="537"/>
        <end position="561"/>
    </location>
</feature>
<dbReference type="InterPro" id="IPR011993">
    <property type="entry name" value="PH-like_dom_sf"/>
</dbReference>
<dbReference type="SUPFAM" id="SSF48350">
    <property type="entry name" value="GTPase activation domain, GAP"/>
    <property type="match status" value="1"/>
</dbReference>
<evidence type="ECO:0000259" key="6">
    <source>
        <dbReference type="PROSITE" id="PS50004"/>
    </source>
</evidence>
<dbReference type="SMART" id="SM00239">
    <property type="entry name" value="C2"/>
    <property type="match status" value="1"/>
</dbReference>
<keyword evidence="1" id="KW-0343">GTPase activation</keyword>
<dbReference type="PANTHER" id="PTHR10194">
    <property type="entry name" value="RAS GTPASE-ACTIVATING PROTEINS"/>
    <property type="match status" value="1"/>
</dbReference>
<name>A0A1Y1VGP9_9FUNG</name>
<dbReference type="PANTHER" id="PTHR10194:SF60">
    <property type="entry name" value="RAS GTPASE-ACTIVATING PROTEIN RASKOL"/>
    <property type="match status" value="1"/>
</dbReference>
<dbReference type="PROSITE" id="PS50004">
    <property type="entry name" value="C2"/>
    <property type="match status" value="1"/>
</dbReference>
<feature type="coiled-coil region" evidence="3">
    <location>
        <begin position="121"/>
        <end position="161"/>
    </location>
</feature>
<keyword evidence="2 3" id="KW-0175">Coiled coil</keyword>
<feature type="domain" description="Ras-GAP" evidence="7">
    <location>
        <begin position="881"/>
        <end position="1075"/>
    </location>
</feature>
<dbReference type="InterPro" id="IPR027267">
    <property type="entry name" value="AH/BAR_dom_sf"/>
</dbReference>
<dbReference type="Gene3D" id="1.20.1270.60">
    <property type="entry name" value="Arfaptin homology (AH) domain/BAR domain"/>
    <property type="match status" value="1"/>
</dbReference>
<protein>
    <recommendedName>
        <fullName evidence="11">Rho GTPase activation protein</fullName>
    </recommendedName>
</protein>
<dbReference type="InterPro" id="IPR023152">
    <property type="entry name" value="RasGAP_CS"/>
</dbReference>
<evidence type="ECO:0000256" key="4">
    <source>
        <dbReference type="SAM" id="MobiDB-lite"/>
    </source>
</evidence>
<feature type="domain" description="C2" evidence="6">
    <location>
        <begin position="704"/>
        <end position="824"/>
    </location>
</feature>
<dbReference type="InterPro" id="IPR001849">
    <property type="entry name" value="PH_domain"/>
</dbReference>
<dbReference type="Gene3D" id="1.10.506.10">
    <property type="entry name" value="GTPase Activation - p120gap, domain 1"/>
    <property type="match status" value="2"/>
</dbReference>
<proteinExistence type="predicted"/>
<evidence type="ECO:0000259" key="8">
    <source>
        <dbReference type="PROSITE" id="PS51741"/>
    </source>
</evidence>
<dbReference type="Gene3D" id="2.60.40.150">
    <property type="entry name" value="C2 domain"/>
    <property type="match status" value="1"/>
</dbReference>
<gene>
    <name evidence="9" type="ORF">BCR36DRAFT_188243</name>
</gene>
<dbReference type="EMBL" id="MCFH01000009">
    <property type="protein sequence ID" value="ORX55529.1"/>
    <property type="molecule type" value="Genomic_DNA"/>
</dbReference>
<organism evidence="9 10">
    <name type="scientific">Piromyces finnis</name>
    <dbReference type="NCBI Taxonomy" id="1754191"/>
    <lineage>
        <taxon>Eukaryota</taxon>
        <taxon>Fungi</taxon>
        <taxon>Fungi incertae sedis</taxon>
        <taxon>Chytridiomycota</taxon>
        <taxon>Chytridiomycota incertae sedis</taxon>
        <taxon>Neocallimastigomycetes</taxon>
        <taxon>Neocallimastigales</taxon>
        <taxon>Neocallimastigaceae</taxon>
        <taxon>Piromyces</taxon>
    </lineage>
</organism>
<dbReference type="Pfam" id="PF00616">
    <property type="entry name" value="RasGAP"/>
    <property type="match status" value="1"/>
</dbReference>
<dbReference type="Gene3D" id="2.30.29.30">
    <property type="entry name" value="Pleckstrin-homology domain (PH domain)/Phosphotyrosine-binding domain (PTB)"/>
    <property type="match status" value="1"/>
</dbReference>
<dbReference type="STRING" id="1754191.A0A1Y1VGP9"/>
<dbReference type="SUPFAM" id="SSF50729">
    <property type="entry name" value="PH domain-like"/>
    <property type="match status" value="1"/>
</dbReference>
<dbReference type="InterPro" id="IPR001060">
    <property type="entry name" value="FCH_dom"/>
</dbReference>
<dbReference type="InterPro" id="IPR035892">
    <property type="entry name" value="C2_domain_sf"/>
</dbReference>
<comment type="caution">
    <text evidence="9">The sequence shown here is derived from an EMBL/GenBank/DDBJ whole genome shotgun (WGS) entry which is preliminary data.</text>
</comment>
<evidence type="ECO:0000313" key="10">
    <source>
        <dbReference type="Proteomes" id="UP000193719"/>
    </source>
</evidence>
<sequence>MSFENVYRYTTESINLCNDVLNFYQKKKDIEFQFSQSLSNLCQTYKSQYYNIINQQQNTPELQIKSHLLQNTLWKTFINQIEEFDQIARYHRTLAVSYEDSIINPLYNDIEDMETSQKKIVDNGLEKVKTLQNAYTELKRKKEMYKEAQDAAKEAAEAHNKGLNTYNIKDKEMEKLTAKYQLCLEKVNYAKDGVSICEKICKKHQEQYYLSDLPVILENLKSKEEERNYNLKKLFTEANKIEKLSIQYIINITNSVAEGLKDIDVPGDIDNFTQQYMYSFNHDSDISVRSLINPEKAGRMNVHKDSGSMEWKTRYFVLMSKHFRLYCFESEDSVKPKEIIDLNDVSIHLLDDSYFNMPNSFQIVVYNNIMDKTRRKAFAYYLVAETATDREEWFTRIRDIAYCCQRCNITKMILYEYNKNIKGYNNNNQAQALKKKSSGVSDVSYSRGNSHNLDCNCTNKNLSTSIISNGSNIPLSLNNNNENNENNTILTEQFKKTFEPELSEEKKDKSLITFAEALDCQLVFLNDEDNIESVSEAAKRSSPASNNCSQYSLNKTSIKSPRNSQIILQNSHEEQQNNNMKSSSFAQRFYENTVKDKKLNRYSTSFLESPKSSINNNLKREISIDINGNNGSNLKKDSSFFKMIKSNTKNTNINNIVSSVSEGSIDNLSCSLSKQNCRFSIISNVSPSKMSQYSMSTHVNTNTSEDNLNNMFNYLNDKNKYRINRNIKLCILEARNLYPNEKKKNIESYAYIFFDDIVQAKTSKQLGSNPFWGEEFNFEHVLPCLDNIHIIICQQHRVSNDSEIGHIIIPINKLHSNKKIEEWIPIMQLNSNNENFNASIRIGITLIDEHILPIEDYNEFIDYVFQPSLEPVIRLGNVVQQRDEFSKTILYILMDRQKEVDGIKTLVSLEIKNTDDPNIIFRGNSLTTKIIDQYMKLIGNRYLNNTLKRQVQNVYATKESCEVDPSKIDKSEDIKKHWKKLLGYVNNFWDAIRQSVNKCPSKLKEIFNFTKMEVAKTFENENTVQYSSISGFIFLRFFCPAILSPKLFGLAEQHPDPTTARTLTLIAKILQNLANLTEFASKEPHMSESNNFIKNHINEMKCFIDAISISPGKQEENSDVDFDLRTQCEKFYRFCRSNSRSCFNSKDPDDKKLLDIIQNISNIHIKYREDLLNYQISSDDKSIRKILNNSETSLYDLINEEESNGEAKMCSNNGSIKKELSNFIIDEYTKNEIDDSLKSIIYTIRRFSAQYNKKDNTKRQYNTITKMTGLNQHLPYMEDIFNTSNRSSINNGNISNDIYKLEENDSKS</sequence>